<proteinExistence type="predicted"/>
<dbReference type="EMBL" id="LAZR01036179">
    <property type="protein sequence ID" value="KKL25535.1"/>
    <property type="molecule type" value="Genomic_DNA"/>
</dbReference>
<reference evidence="2" key="1">
    <citation type="journal article" date="2015" name="Nature">
        <title>Complex archaea that bridge the gap between prokaryotes and eukaryotes.</title>
        <authorList>
            <person name="Spang A."/>
            <person name="Saw J.H."/>
            <person name="Jorgensen S.L."/>
            <person name="Zaremba-Niedzwiedzka K."/>
            <person name="Martijn J."/>
            <person name="Lind A.E."/>
            <person name="van Eijk R."/>
            <person name="Schleper C."/>
            <person name="Guy L."/>
            <person name="Ettema T.J."/>
        </authorList>
    </citation>
    <scope>NUCLEOTIDE SEQUENCE</scope>
</reference>
<feature type="region of interest" description="Disordered" evidence="1">
    <location>
        <begin position="1"/>
        <end position="22"/>
    </location>
</feature>
<name>A0A0F9BUD4_9ZZZZ</name>
<evidence type="ECO:0000313" key="2">
    <source>
        <dbReference type="EMBL" id="KKL25535.1"/>
    </source>
</evidence>
<dbReference type="AlphaFoldDB" id="A0A0F9BUD4"/>
<comment type="caution">
    <text evidence="2">The sequence shown here is derived from an EMBL/GenBank/DDBJ whole genome shotgun (WGS) entry which is preliminary data.</text>
</comment>
<organism evidence="2">
    <name type="scientific">marine sediment metagenome</name>
    <dbReference type="NCBI Taxonomy" id="412755"/>
    <lineage>
        <taxon>unclassified sequences</taxon>
        <taxon>metagenomes</taxon>
        <taxon>ecological metagenomes</taxon>
    </lineage>
</organism>
<sequence length="101" mass="11644">VITDPRAPGLAKKNLGVSRPPDSKMWDEATTTFVPRPVKVLVDRFDDDLLMHVEFIQFQNVYNGLNPGQKKQVRDDLIKWIGEERFRNSQGSHIIREKDAI</sequence>
<gene>
    <name evidence="2" type="ORF">LCGC14_2404340</name>
</gene>
<accession>A0A0F9BUD4</accession>
<feature type="non-terminal residue" evidence="2">
    <location>
        <position position="1"/>
    </location>
</feature>
<evidence type="ECO:0000256" key="1">
    <source>
        <dbReference type="SAM" id="MobiDB-lite"/>
    </source>
</evidence>
<protein>
    <submittedName>
        <fullName evidence="2">Uncharacterized protein</fullName>
    </submittedName>
</protein>